<proteinExistence type="predicted"/>
<gene>
    <name evidence="1" type="ORF">CSB93_7070</name>
</gene>
<evidence type="ECO:0000313" key="2">
    <source>
        <dbReference type="Proteomes" id="UP000238390"/>
    </source>
</evidence>
<dbReference type="AlphaFoldDB" id="A0A2R3IKT1"/>
<dbReference type="Proteomes" id="UP000238390">
    <property type="component" value="Plasmid unnamed3"/>
</dbReference>
<reference evidence="1 2" key="1">
    <citation type="submission" date="2018-02" db="EMBL/GenBank/DDBJ databases">
        <title>FDA/CDC Antimicrobial Resistant Isolate Bank Genome Sequencing.</title>
        <authorList>
            <person name="Benahmed F.H."/>
            <person name="Lutgring J.D."/>
            <person name="Yoo B."/>
            <person name="Machado M."/>
            <person name="Brown A."/>
            <person name="McAllister G."/>
            <person name="Perry A."/>
            <person name="Halpin A.L."/>
            <person name="Vavikolanu K."/>
            <person name="Ott S."/>
            <person name="Zhao X."/>
            <person name="Tallon L.J."/>
            <person name="Sadzewicz L."/>
            <person name="Aluvathingal J."/>
            <person name="Nadendla S."/>
            <person name="Voskania-kordi A."/>
            <person name="Simonyan V."/>
            <person name="Patel J."/>
            <person name="Shawar R.M."/>
        </authorList>
    </citation>
    <scope>NUCLEOTIDE SEQUENCE [LARGE SCALE GENOMIC DNA]</scope>
    <source>
        <strain evidence="1 2">AR_0356</strain>
        <plasmid evidence="1 2">unnamed3</plasmid>
    </source>
</reference>
<accession>A0A2R3IKT1</accession>
<keyword evidence="1" id="KW-0614">Plasmid</keyword>
<geneLocation type="plasmid" evidence="1 2">
    <name>unnamed3</name>
</geneLocation>
<dbReference type="RefSeq" id="WP_023093733.1">
    <property type="nucleotide sequence ID" value="NZ_CP027167.1"/>
</dbReference>
<keyword evidence="2" id="KW-1185">Reference proteome</keyword>
<organism evidence="1 2">
    <name type="scientific">Pseudomonas paraeruginosa</name>
    <dbReference type="NCBI Taxonomy" id="2994495"/>
    <lineage>
        <taxon>Bacteria</taxon>
        <taxon>Pseudomonadati</taxon>
        <taxon>Pseudomonadota</taxon>
        <taxon>Gammaproteobacteria</taxon>
        <taxon>Pseudomonadales</taxon>
        <taxon>Pseudomonadaceae</taxon>
        <taxon>Pseudomonas</taxon>
    </lineage>
</organism>
<dbReference type="EMBL" id="CP027167">
    <property type="protein sequence ID" value="AVK02535.1"/>
    <property type="molecule type" value="Genomic_DNA"/>
</dbReference>
<sequence length="114" mass="12549">MSRFAFFKIVATQDNGELEDIHGYALFDWENHGVVGYDEGLQSYFANLDGSWGIGSSPGEIPTVADLQRKLCEAFQGTELPFKEEGLRMLADGVEASPIILSPLEASLPNQARR</sequence>
<name>A0A2R3IKT1_9PSED</name>
<protein>
    <submittedName>
        <fullName evidence="1">Uncharacterized protein</fullName>
    </submittedName>
</protein>
<evidence type="ECO:0000313" key="1">
    <source>
        <dbReference type="EMBL" id="AVK02535.1"/>
    </source>
</evidence>